<keyword evidence="5" id="KW-0548">Nucleotidyltransferase</keyword>
<dbReference type="GO" id="GO:0043709">
    <property type="term" value="P:cell adhesion involved in single-species biofilm formation"/>
    <property type="evidence" value="ECO:0007669"/>
    <property type="project" value="TreeGrafter"/>
</dbReference>
<dbReference type="FunFam" id="3.30.70.270:FF:000001">
    <property type="entry name" value="Diguanylate cyclase domain protein"/>
    <property type="match status" value="1"/>
</dbReference>
<dbReference type="PANTHER" id="PTHR45138:SF9">
    <property type="entry name" value="DIGUANYLATE CYCLASE DGCM-RELATED"/>
    <property type="match status" value="1"/>
</dbReference>
<dbReference type="InterPro" id="IPR029787">
    <property type="entry name" value="Nucleotide_cyclase"/>
</dbReference>
<dbReference type="AlphaFoldDB" id="A0AA35GJE2"/>
<dbReference type="NCBIfam" id="TIGR00254">
    <property type="entry name" value="GGDEF"/>
    <property type="match status" value="1"/>
</dbReference>
<dbReference type="EMBL" id="CAHPSC010000006">
    <property type="protein sequence ID" value="CAB5668336.1"/>
    <property type="molecule type" value="Genomic_DNA"/>
</dbReference>
<accession>A0AA35GJE2</accession>
<feature type="transmembrane region" description="Helical" evidence="3">
    <location>
        <begin position="92"/>
        <end position="114"/>
    </location>
</feature>
<dbReference type="GO" id="GO:0052621">
    <property type="term" value="F:diguanylate cyclase activity"/>
    <property type="evidence" value="ECO:0007669"/>
    <property type="project" value="UniProtKB-EC"/>
</dbReference>
<evidence type="ECO:0000256" key="2">
    <source>
        <dbReference type="ARBA" id="ARBA00034247"/>
    </source>
</evidence>
<dbReference type="SUPFAM" id="SSF55073">
    <property type="entry name" value="Nucleotide cyclase"/>
    <property type="match status" value="1"/>
</dbReference>
<dbReference type="GO" id="GO:1902201">
    <property type="term" value="P:negative regulation of bacterial-type flagellum-dependent cell motility"/>
    <property type="evidence" value="ECO:0007669"/>
    <property type="project" value="TreeGrafter"/>
</dbReference>
<dbReference type="CDD" id="cd01949">
    <property type="entry name" value="GGDEF"/>
    <property type="match status" value="1"/>
</dbReference>
<comment type="catalytic activity">
    <reaction evidence="2">
        <text>2 GTP = 3',3'-c-di-GMP + 2 diphosphate</text>
        <dbReference type="Rhea" id="RHEA:24898"/>
        <dbReference type="ChEBI" id="CHEBI:33019"/>
        <dbReference type="ChEBI" id="CHEBI:37565"/>
        <dbReference type="ChEBI" id="CHEBI:58805"/>
        <dbReference type="EC" id="2.7.7.65"/>
    </reaction>
</comment>
<dbReference type="Pfam" id="PF00990">
    <property type="entry name" value="GGDEF"/>
    <property type="match status" value="1"/>
</dbReference>
<organism evidence="5 6">
    <name type="scientific">Comamonas aquatica</name>
    <dbReference type="NCBI Taxonomy" id="225991"/>
    <lineage>
        <taxon>Bacteria</taxon>
        <taxon>Pseudomonadati</taxon>
        <taxon>Pseudomonadota</taxon>
        <taxon>Betaproteobacteria</taxon>
        <taxon>Burkholderiales</taxon>
        <taxon>Comamonadaceae</taxon>
        <taxon>Comamonas</taxon>
    </lineage>
</organism>
<dbReference type="PROSITE" id="PS50887">
    <property type="entry name" value="GGDEF"/>
    <property type="match status" value="1"/>
</dbReference>
<comment type="caution">
    <text evidence="5">The sequence shown here is derived from an EMBL/GenBank/DDBJ whole genome shotgun (WGS) entry which is preliminary data.</text>
</comment>
<evidence type="ECO:0000259" key="4">
    <source>
        <dbReference type="PROSITE" id="PS50887"/>
    </source>
</evidence>
<keyword evidence="3" id="KW-0812">Transmembrane</keyword>
<dbReference type="SMART" id="SM00267">
    <property type="entry name" value="GGDEF"/>
    <property type="match status" value="1"/>
</dbReference>
<evidence type="ECO:0000313" key="6">
    <source>
        <dbReference type="Proteomes" id="UP000834458"/>
    </source>
</evidence>
<feature type="transmembrane region" description="Helical" evidence="3">
    <location>
        <begin position="37"/>
        <end position="54"/>
    </location>
</feature>
<name>A0AA35GJE2_9BURK</name>
<dbReference type="RefSeq" id="WP_234686646.1">
    <property type="nucleotide sequence ID" value="NZ_CAHPRW010000009.1"/>
</dbReference>
<keyword evidence="5" id="KW-0808">Transferase</keyword>
<dbReference type="InterPro" id="IPR050469">
    <property type="entry name" value="Diguanylate_Cyclase"/>
</dbReference>
<sequence>MVATILVGMLCAHLLCFAVMFLLISKRLHGKTMGMDFFAVGNLLLGLAYVLQLLEGGPAWSVMSVVNHTFTLAAPVVFWLGAMRFFGHAVPLWRPLLAVVVAYTSLQVLVQWSLGPVARYAMLSGMSALLFLVMASTVVYGVRTFAKDLYAEMVFFAALISGISVLNAIKFLKLLQGGLVALQMDASFQLVFYIYMSFLATVLPPSIVWLVLRRLTDELRHQAARDPMTQLLNRRGLTDALKQHFNARHAGAARLLLIDVDHFKHINDTYGHQAGDAVLCHVAQLLQATVRRGDLTGRIGGEEFAAICLDADAVGVVHLAERLRGAMERQVIPVEGTGQPLRCTITVGVSPAFVGAQALDGAMREADAALYRGKAAGRNRVEVALNPHDQALLAALNASAAQQTDAIGLPAPCPHVARQSKHVQG</sequence>
<dbReference type="Proteomes" id="UP000834458">
    <property type="component" value="Unassembled WGS sequence"/>
</dbReference>
<dbReference type="Gene3D" id="3.30.70.270">
    <property type="match status" value="1"/>
</dbReference>
<evidence type="ECO:0000313" key="5">
    <source>
        <dbReference type="EMBL" id="CAB5668336.1"/>
    </source>
</evidence>
<keyword evidence="3" id="KW-0472">Membrane</keyword>
<feature type="domain" description="GGDEF" evidence="4">
    <location>
        <begin position="251"/>
        <end position="386"/>
    </location>
</feature>
<feature type="transmembrane region" description="Helical" evidence="3">
    <location>
        <begin position="120"/>
        <end position="142"/>
    </location>
</feature>
<feature type="transmembrane region" description="Helical" evidence="3">
    <location>
        <begin position="149"/>
        <end position="172"/>
    </location>
</feature>
<proteinExistence type="predicted"/>
<dbReference type="EC" id="2.7.7.65" evidence="1"/>
<protein>
    <recommendedName>
        <fullName evidence="1">diguanylate cyclase</fullName>
        <ecNumber evidence="1">2.7.7.65</ecNumber>
    </recommendedName>
</protein>
<dbReference type="InterPro" id="IPR000160">
    <property type="entry name" value="GGDEF_dom"/>
</dbReference>
<reference evidence="5" key="1">
    <citation type="submission" date="2020-05" db="EMBL/GenBank/DDBJ databases">
        <authorList>
            <person name="Delgado-Blas J."/>
        </authorList>
    </citation>
    <scope>NUCLEOTIDE SEQUENCE</scope>
    <source>
        <strain evidence="5">BB1454</strain>
    </source>
</reference>
<dbReference type="GO" id="GO:0005886">
    <property type="term" value="C:plasma membrane"/>
    <property type="evidence" value="ECO:0007669"/>
    <property type="project" value="TreeGrafter"/>
</dbReference>
<dbReference type="InterPro" id="IPR043128">
    <property type="entry name" value="Rev_trsase/Diguanyl_cyclase"/>
</dbReference>
<feature type="transmembrane region" description="Helical" evidence="3">
    <location>
        <begin position="60"/>
        <end position="80"/>
    </location>
</feature>
<feature type="transmembrane region" description="Helical" evidence="3">
    <location>
        <begin position="192"/>
        <end position="212"/>
    </location>
</feature>
<gene>
    <name evidence="5" type="primary">ydaM_2</name>
    <name evidence="5" type="ORF">GHA_00717</name>
</gene>
<keyword evidence="3" id="KW-1133">Transmembrane helix</keyword>
<evidence type="ECO:0000256" key="1">
    <source>
        <dbReference type="ARBA" id="ARBA00012528"/>
    </source>
</evidence>
<evidence type="ECO:0000256" key="3">
    <source>
        <dbReference type="SAM" id="Phobius"/>
    </source>
</evidence>
<dbReference type="PANTHER" id="PTHR45138">
    <property type="entry name" value="REGULATORY COMPONENTS OF SENSORY TRANSDUCTION SYSTEM"/>
    <property type="match status" value="1"/>
</dbReference>
<feature type="transmembrane region" description="Helical" evidence="3">
    <location>
        <begin position="6"/>
        <end position="25"/>
    </location>
</feature>